<organism evidence="1 2">
    <name type="scientific">Desulfonema ishimotonii</name>
    <dbReference type="NCBI Taxonomy" id="45657"/>
    <lineage>
        <taxon>Bacteria</taxon>
        <taxon>Pseudomonadati</taxon>
        <taxon>Thermodesulfobacteriota</taxon>
        <taxon>Desulfobacteria</taxon>
        <taxon>Desulfobacterales</taxon>
        <taxon>Desulfococcaceae</taxon>
        <taxon>Desulfonema</taxon>
    </lineage>
</organism>
<keyword evidence="2" id="KW-1185">Reference proteome</keyword>
<dbReference type="Proteomes" id="UP000288096">
    <property type="component" value="Unassembled WGS sequence"/>
</dbReference>
<evidence type="ECO:0000313" key="1">
    <source>
        <dbReference type="EMBL" id="GBC61355.1"/>
    </source>
</evidence>
<dbReference type="AlphaFoldDB" id="A0A401FWK9"/>
<name>A0A401FWK9_9BACT</name>
<protein>
    <submittedName>
        <fullName evidence="1">Uncharacterized protein</fullName>
    </submittedName>
</protein>
<sequence>MTDHVLTAEELLGGAAITQEITIPPEILAPAGNGSGELSQGGRVILRPLTVRDIQLISKATREDASLTAGLMVQQSLVEPKLTQSQIFAMHGGLMTFLVEQINAISGLKTGKQEISDAVQSPLVKACYILSKEFGWTPHEISEMTMGQILLYLETLNAQAHDDA</sequence>
<reference evidence="2" key="1">
    <citation type="submission" date="2017-11" db="EMBL/GenBank/DDBJ databases">
        <authorList>
            <person name="Watanabe M."/>
            <person name="Kojima H."/>
        </authorList>
    </citation>
    <scope>NUCLEOTIDE SEQUENCE [LARGE SCALE GENOMIC DNA]</scope>
    <source>
        <strain evidence="2">Tokyo 01</strain>
    </source>
</reference>
<dbReference type="OrthoDB" id="583539at2"/>
<accession>A0A401FWK9</accession>
<dbReference type="EMBL" id="BEXT01000001">
    <property type="protein sequence ID" value="GBC61355.1"/>
    <property type="molecule type" value="Genomic_DNA"/>
</dbReference>
<evidence type="ECO:0000313" key="2">
    <source>
        <dbReference type="Proteomes" id="UP000288096"/>
    </source>
</evidence>
<reference evidence="2" key="2">
    <citation type="submission" date="2019-01" db="EMBL/GenBank/DDBJ databases">
        <title>Genome sequence of Desulfonema ishimotonii strain Tokyo 01.</title>
        <authorList>
            <person name="Fukui M."/>
        </authorList>
    </citation>
    <scope>NUCLEOTIDE SEQUENCE [LARGE SCALE GENOMIC DNA]</scope>
    <source>
        <strain evidence="2">Tokyo 01</strain>
    </source>
</reference>
<gene>
    <name evidence="1" type="ORF">DENIS_2315</name>
</gene>
<proteinExistence type="predicted"/>
<dbReference type="RefSeq" id="WP_124328657.1">
    <property type="nucleotide sequence ID" value="NZ_BEXT01000001.1"/>
</dbReference>
<comment type="caution">
    <text evidence="1">The sequence shown here is derived from an EMBL/GenBank/DDBJ whole genome shotgun (WGS) entry which is preliminary data.</text>
</comment>